<evidence type="ECO:0000256" key="2">
    <source>
        <dbReference type="ARBA" id="ARBA00022490"/>
    </source>
</evidence>
<dbReference type="Proteomes" id="UP000799767">
    <property type="component" value="Unassembled WGS sequence"/>
</dbReference>
<dbReference type="GO" id="GO:0008017">
    <property type="term" value="F:microtubule binding"/>
    <property type="evidence" value="ECO:0007669"/>
    <property type="project" value="InterPro"/>
</dbReference>
<feature type="compositionally biased region" description="Polar residues" evidence="7">
    <location>
        <begin position="404"/>
        <end position="431"/>
    </location>
</feature>
<organism evidence="9 10">
    <name type="scientific">Neohortaea acidophila</name>
    <dbReference type="NCBI Taxonomy" id="245834"/>
    <lineage>
        <taxon>Eukaryota</taxon>
        <taxon>Fungi</taxon>
        <taxon>Dikarya</taxon>
        <taxon>Ascomycota</taxon>
        <taxon>Pezizomycotina</taxon>
        <taxon>Dothideomycetes</taxon>
        <taxon>Dothideomycetidae</taxon>
        <taxon>Mycosphaerellales</taxon>
        <taxon>Teratosphaeriaceae</taxon>
        <taxon>Neohortaea</taxon>
    </lineage>
</organism>
<dbReference type="GO" id="GO:0016787">
    <property type="term" value="F:hydrolase activity"/>
    <property type="evidence" value="ECO:0007669"/>
    <property type="project" value="UniProtKB-KW"/>
</dbReference>
<dbReference type="RefSeq" id="XP_033593676.1">
    <property type="nucleotide sequence ID" value="XM_033732178.1"/>
</dbReference>
<dbReference type="InterPro" id="IPR001752">
    <property type="entry name" value="Kinesin_motor_dom"/>
</dbReference>
<evidence type="ECO:0000256" key="6">
    <source>
        <dbReference type="PROSITE-ProRule" id="PRU00283"/>
    </source>
</evidence>
<keyword evidence="9" id="KW-0378">Hydrolase</keyword>
<comment type="similarity">
    <text evidence="6">Belongs to the TRAFAC class myosin-kinesin ATPase superfamily. Kinesin family.</text>
</comment>
<sequence length="729" mass="81003">MSVRVVARIRPLLHAEIEKDAIIEPTGDSAVVKIPNPRCQSETFSFQFNSVYDRETTQAKIFEEEIAPNVKSLFKGYDVTLFAYGVTGSGKTHTMRGGKSLNDRGVIPRLLSSIYRRARKIEKDTEGETGVEVVMSYYEIYNDKVFDLFEPPEKRTPAGLSIRDNNGKTVVVGLTERPCTTLKEFEHLYDEANVNRSTSATKLNAHSSRSHAILCVKIIQTTGGETRVSTASAIDLAGSEDNRRTDNNKERLVESASINKSLFVLAQCVEAISKKQARIPYRESKMTRILSLGQNNGIAIMILNLAPVRSYHLDTLSSLNFANRAKKIEVNEIENQPFFREEQSTKAKLGVSHAPSVESISMFRQPLRPKILSQHGHLRDVAANVVKPARQFSVYTDKSKPAGKTSSAANTSEARSSGFNFQPTKRTSSEALPSFNRPSKFPRLNDLAKTSQALPQGLSKDAIEALIDRKVSEALAEHADRSTVSSGEPISEEMQKRLEALEKRVEGQESERAEGLQYLLMAKQHQVRGEEASALRMYQLALPHFPGNEKLARKVSKLQERAAEKKRGVVSETMVAPQAPPTHVERVTSKRKLPVDDDESYHEAQDGFQCDDDDEFIYRPRTKIRRPPIASIPKEHTTTQHMIDAHESEDELALATTPRTRQLLDIVNSKDVSQIKLLKGVGTKRAEAIVNCLCELDENAAVVSSLGQLGKLKGVGVKTVESMRTGIVV</sequence>
<accession>A0A6A6Q6S5</accession>
<protein>
    <submittedName>
        <fullName evidence="9">P-loop containing nucleoside triphosphate hydrolase protein</fullName>
    </submittedName>
</protein>
<dbReference type="EMBL" id="MU001631">
    <property type="protein sequence ID" value="KAF2487107.1"/>
    <property type="molecule type" value="Genomic_DNA"/>
</dbReference>
<dbReference type="Gene3D" id="1.10.150.320">
    <property type="entry name" value="Photosystem II 12 kDa extrinsic protein"/>
    <property type="match status" value="1"/>
</dbReference>
<dbReference type="Pfam" id="PF00225">
    <property type="entry name" value="Kinesin"/>
    <property type="match status" value="1"/>
</dbReference>
<dbReference type="GO" id="GO:0005875">
    <property type="term" value="C:microtubule associated complex"/>
    <property type="evidence" value="ECO:0007669"/>
    <property type="project" value="TreeGrafter"/>
</dbReference>
<comment type="subcellular location">
    <subcellularLocation>
        <location evidence="1">Cytoplasm</location>
    </subcellularLocation>
</comment>
<dbReference type="InterPro" id="IPR027640">
    <property type="entry name" value="Kinesin-like_fam"/>
</dbReference>
<dbReference type="GO" id="GO:0005524">
    <property type="term" value="F:ATP binding"/>
    <property type="evidence" value="ECO:0007669"/>
    <property type="project" value="UniProtKB-UniRule"/>
</dbReference>
<dbReference type="OrthoDB" id="3176171at2759"/>
<dbReference type="InterPro" id="IPR010994">
    <property type="entry name" value="RuvA_2-like"/>
</dbReference>
<evidence type="ECO:0000256" key="1">
    <source>
        <dbReference type="ARBA" id="ARBA00004496"/>
    </source>
</evidence>
<keyword evidence="3 6" id="KW-0547">Nucleotide-binding</keyword>
<feature type="region of interest" description="Disordered" evidence="7">
    <location>
        <begin position="564"/>
        <end position="587"/>
    </location>
</feature>
<dbReference type="GO" id="GO:0005737">
    <property type="term" value="C:cytoplasm"/>
    <property type="evidence" value="ECO:0007669"/>
    <property type="project" value="UniProtKB-SubCell"/>
</dbReference>
<keyword evidence="2" id="KW-0963">Cytoplasm</keyword>
<dbReference type="PROSITE" id="PS50067">
    <property type="entry name" value="KINESIN_MOTOR_2"/>
    <property type="match status" value="1"/>
</dbReference>
<dbReference type="AlphaFoldDB" id="A0A6A6Q6S5"/>
<feature type="region of interest" description="Disordered" evidence="7">
    <location>
        <begin position="396"/>
        <end position="443"/>
    </location>
</feature>
<evidence type="ECO:0000256" key="3">
    <source>
        <dbReference type="ARBA" id="ARBA00022741"/>
    </source>
</evidence>
<keyword evidence="5" id="KW-0175">Coiled coil</keyword>
<evidence type="ECO:0000259" key="8">
    <source>
        <dbReference type="PROSITE" id="PS50067"/>
    </source>
</evidence>
<keyword evidence="4 6" id="KW-0067">ATP-binding</keyword>
<dbReference type="GO" id="GO:0007052">
    <property type="term" value="P:mitotic spindle organization"/>
    <property type="evidence" value="ECO:0007669"/>
    <property type="project" value="TreeGrafter"/>
</dbReference>
<dbReference type="SMART" id="SM00129">
    <property type="entry name" value="KISc"/>
    <property type="match status" value="1"/>
</dbReference>
<evidence type="ECO:0000313" key="9">
    <source>
        <dbReference type="EMBL" id="KAF2487107.1"/>
    </source>
</evidence>
<dbReference type="GO" id="GO:0007018">
    <property type="term" value="P:microtubule-based movement"/>
    <property type="evidence" value="ECO:0007669"/>
    <property type="project" value="InterPro"/>
</dbReference>
<dbReference type="GO" id="GO:0003777">
    <property type="term" value="F:microtubule motor activity"/>
    <property type="evidence" value="ECO:0007669"/>
    <property type="project" value="InterPro"/>
</dbReference>
<dbReference type="CDD" id="cd00106">
    <property type="entry name" value="KISc"/>
    <property type="match status" value="1"/>
</dbReference>
<reference evidence="9" key="1">
    <citation type="journal article" date="2020" name="Stud. Mycol.">
        <title>101 Dothideomycetes genomes: a test case for predicting lifestyles and emergence of pathogens.</title>
        <authorList>
            <person name="Haridas S."/>
            <person name="Albert R."/>
            <person name="Binder M."/>
            <person name="Bloem J."/>
            <person name="Labutti K."/>
            <person name="Salamov A."/>
            <person name="Andreopoulos B."/>
            <person name="Baker S."/>
            <person name="Barry K."/>
            <person name="Bills G."/>
            <person name="Bluhm B."/>
            <person name="Cannon C."/>
            <person name="Castanera R."/>
            <person name="Culley D."/>
            <person name="Daum C."/>
            <person name="Ezra D."/>
            <person name="Gonzalez J."/>
            <person name="Henrissat B."/>
            <person name="Kuo A."/>
            <person name="Liang C."/>
            <person name="Lipzen A."/>
            <person name="Lutzoni F."/>
            <person name="Magnuson J."/>
            <person name="Mondo S."/>
            <person name="Nolan M."/>
            <person name="Ohm R."/>
            <person name="Pangilinan J."/>
            <person name="Park H.-J."/>
            <person name="Ramirez L."/>
            <person name="Alfaro M."/>
            <person name="Sun H."/>
            <person name="Tritt A."/>
            <person name="Yoshinaga Y."/>
            <person name="Zwiers L.-H."/>
            <person name="Turgeon B."/>
            <person name="Goodwin S."/>
            <person name="Spatafora J."/>
            <person name="Crous P."/>
            <person name="Grigoriev I."/>
        </authorList>
    </citation>
    <scope>NUCLEOTIDE SEQUENCE</scope>
    <source>
        <strain evidence="9">CBS 113389</strain>
    </source>
</reference>
<dbReference type="SUPFAM" id="SSF52540">
    <property type="entry name" value="P-loop containing nucleoside triphosphate hydrolases"/>
    <property type="match status" value="1"/>
</dbReference>
<evidence type="ECO:0000256" key="7">
    <source>
        <dbReference type="SAM" id="MobiDB-lite"/>
    </source>
</evidence>
<proteinExistence type="inferred from homology"/>
<name>A0A6A6Q6S5_9PEZI</name>
<dbReference type="PANTHER" id="PTHR47969">
    <property type="entry name" value="CHROMOSOME-ASSOCIATED KINESIN KIF4A-RELATED"/>
    <property type="match status" value="1"/>
</dbReference>
<keyword evidence="6" id="KW-0505">Motor protein</keyword>
<dbReference type="InterPro" id="IPR036961">
    <property type="entry name" value="Kinesin_motor_dom_sf"/>
</dbReference>
<dbReference type="PANTHER" id="PTHR47969:SF15">
    <property type="entry name" value="CHROMOSOME-ASSOCIATED KINESIN KIF4A-RELATED"/>
    <property type="match status" value="1"/>
</dbReference>
<evidence type="ECO:0000256" key="4">
    <source>
        <dbReference type="ARBA" id="ARBA00022840"/>
    </source>
</evidence>
<keyword evidence="10" id="KW-1185">Reference proteome</keyword>
<feature type="domain" description="Kinesin motor" evidence="8">
    <location>
        <begin position="2"/>
        <end position="328"/>
    </location>
</feature>
<feature type="binding site" evidence="6">
    <location>
        <begin position="85"/>
        <end position="92"/>
    </location>
    <ligand>
        <name>ATP</name>
        <dbReference type="ChEBI" id="CHEBI:30616"/>
    </ligand>
</feature>
<dbReference type="SUPFAM" id="SSF47781">
    <property type="entry name" value="RuvA domain 2-like"/>
    <property type="match status" value="1"/>
</dbReference>
<evidence type="ECO:0000256" key="5">
    <source>
        <dbReference type="ARBA" id="ARBA00023054"/>
    </source>
</evidence>
<gene>
    <name evidence="9" type="ORF">BDY17DRAFT_288343</name>
</gene>
<dbReference type="GO" id="GO:0051231">
    <property type="term" value="P:spindle elongation"/>
    <property type="evidence" value="ECO:0007669"/>
    <property type="project" value="TreeGrafter"/>
</dbReference>
<dbReference type="GeneID" id="54473180"/>
<dbReference type="InterPro" id="IPR027417">
    <property type="entry name" value="P-loop_NTPase"/>
</dbReference>
<evidence type="ECO:0000313" key="10">
    <source>
        <dbReference type="Proteomes" id="UP000799767"/>
    </source>
</evidence>
<dbReference type="PRINTS" id="PR00380">
    <property type="entry name" value="KINESINHEAVY"/>
</dbReference>
<dbReference type="Gene3D" id="3.40.850.10">
    <property type="entry name" value="Kinesin motor domain"/>
    <property type="match status" value="1"/>
</dbReference>